<accession>A0A8J6NL49</accession>
<dbReference type="InterPro" id="IPR046534">
    <property type="entry name" value="DUF6599"/>
</dbReference>
<dbReference type="AlphaFoldDB" id="A0A8J6NL49"/>
<reference evidence="1 2" key="1">
    <citation type="submission" date="2020-08" db="EMBL/GenBank/DDBJ databases">
        <title>Bridging the membrane lipid divide: bacteria of the FCB group superphylum have the potential to synthesize archaeal ether lipids.</title>
        <authorList>
            <person name="Villanueva L."/>
            <person name="Von Meijenfeldt F.A.B."/>
            <person name="Westbye A.B."/>
            <person name="Yadav S."/>
            <person name="Hopmans E.C."/>
            <person name="Dutilh B.E."/>
            <person name="Sinninghe Damste J.S."/>
        </authorList>
    </citation>
    <scope>NUCLEOTIDE SEQUENCE [LARGE SCALE GENOMIC DNA]</scope>
    <source>
        <strain evidence="1">NIOZ-UU30</strain>
    </source>
</reference>
<name>A0A8J6NL49_9BACT</name>
<organism evidence="1 2">
    <name type="scientific">Candidatus Desulfatibia profunda</name>
    <dbReference type="NCBI Taxonomy" id="2841695"/>
    <lineage>
        <taxon>Bacteria</taxon>
        <taxon>Pseudomonadati</taxon>
        <taxon>Thermodesulfobacteriota</taxon>
        <taxon>Desulfobacteria</taxon>
        <taxon>Desulfobacterales</taxon>
        <taxon>Desulfobacterales incertae sedis</taxon>
        <taxon>Candidatus Desulfatibia</taxon>
    </lineage>
</organism>
<sequence length="320" mass="35184">MHTFILHKCGPVKPVLRCCKSLLLVLLIMIGTCTDTEAESGIGAIFSTALPVPGWKLEAQPYRYTPQNLYEYINGAAEFFIGFGFIELTGANYASVPENKDAVTVDIYDMGTKLNAFGVFQSRRNGQASSLNFGTAAIGSDDYLAFHKDRFYVEIQAYIISKNEKSVIQTMAAIIARHLPGDNTLPQELSYLPEKGRIAGSEHYIKGGILGHEFLDKGIMCNYQVEGQNASVFIAIMPSYQDAVGAVEQHRSFLNKSGEKCLPLDGFGKHGFISEEPYHKTIIETQAGTFVVGVYDLSTTEAGKTLLENILKNIKQTADK</sequence>
<evidence type="ECO:0000313" key="2">
    <source>
        <dbReference type="Proteomes" id="UP000603434"/>
    </source>
</evidence>
<dbReference type="Pfam" id="PF20244">
    <property type="entry name" value="DUF6599"/>
    <property type="match status" value="1"/>
</dbReference>
<gene>
    <name evidence="1" type="ORF">H8E23_09960</name>
</gene>
<dbReference type="EMBL" id="JACNJH010000145">
    <property type="protein sequence ID" value="MBC8361712.1"/>
    <property type="molecule type" value="Genomic_DNA"/>
</dbReference>
<dbReference type="Proteomes" id="UP000603434">
    <property type="component" value="Unassembled WGS sequence"/>
</dbReference>
<proteinExistence type="predicted"/>
<protein>
    <submittedName>
        <fullName evidence="1">Uncharacterized protein</fullName>
    </submittedName>
</protein>
<comment type="caution">
    <text evidence="1">The sequence shown here is derived from an EMBL/GenBank/DDBJ whole genome shotgun (WGS) entry which is preliminary data.</text>
</comment>
<evidence type="ECO:0000313" key="1">
    <source>
        <dbReference type="EMBL" id="MBC8361712.1"/>
    </source>
</evidence>